<organism evidence="5 6">
    <name type="scientific">Ophiocordyceps sinensis</name>
    <dbReference type="NCBI Taxonomy" id="72228"/>
    <lineage>
        <taxon>Eukaryota</taxon>
        <taxon>Fungi</taxon>
        <taxon>Dikarya</taxon>
        <taxon>Ascomycota</taxon>
        <taxon>Pezizomycotina</taxon>
        <taxon>Sordariomycetes</taxon>
        <taxon>Hypocreomycetidae</taxon>
        <taxon>Hypocreales</taxon>
        <taxon>Ophiocordycipitaceae</taxon>
        <taxon>Ophiocordyceps</taxon>
    </lineage>
</organism>
<feature type="domain" description="Chitin-binding type-1" evidence="4">
    <location>
        <begin position="9"/>
        <end position="43"/>
    </location>
</feature>
<feature type="compositionally biased region" description="Polar residues" evidence="3">
    <location>
        <begin position="251"/>
        <end position="265"/>
    </location>
</feature>
<evidence type="ECO:0000256" key="1">
    <source>
        <dbReference type="ARBA" id="ARBA00022669"/>
    </source>
</evidence>
<protein>
    <recommendedName>
        <fullName evidence="4">Chitin-binding type-1 domain-containing protein</fullName>
    </recommendedName>
</protein>
<dbReference type="CDD" id="cd00035">
    <property type="entry name" value="ChtBD1"/>
    <property type="match status" value="2"/>
</dbReference>
<feature type="compositionally biased region" description="Polar residues" evidence="3">
    <location>
        <begin position="231"/>
        <end position="242"/>
    </location>
</feature>
<dbReference type="InterPro" id="IPR036861">
    <property type="entry name" value="Endochitinase-like_sf"/>
</dbReference>
<dbReference type="Pfam" id="PF00187">
    <property type="entry name" value="Chitin_bind_1"/>
    <property type="match status" value="1"/>
</dbReference>
<reference evidence="5 6" key="1">
    <citation type="journal article" date="2020" name="Genome Biol. Evol.">
        <title>A new high-quality draft genome assembly of the Chinese cordyceps Ophiocordyceps sinensis.</title>
        <authorList>
            <person name="Shu R."/>
            <person name="Zhang J."/>
            <person name="Meng Q."/>
            <person name="Zhang H."/>
            <person name="Zhou G."/>
            <person name="Li M."/>
            <person name="Wu P."/>
            <person name="Zhao Y."/>
            <person name="Chen C."/>
            <person name="Qin Q."/>
        </authorList>
    </citation>
    <scope>NUCLEOTIDE SEQUENCE [LARGE SCALE GENOMIC DNA]</scope>
    <source>
        <strain evidence="5 6">IOZ07</strain>
    </source>
</reference>
<accession>A0A8H4V8U0</accession>
<dbReference type="InterPro" id="IPR018371">
    <property type="entry name" value="Chitin-binding_1_CS"/>
</dbReference>
<evidence type="ECO:0000259" key="4">
    <source>
        <dbReference type="SMART" id="SM00270"/>
    </source>
</evidence>
<dbReference type="AlphaFoldDB" id="A0A8H4V8U0"/>
<evidence type="ECO:0000256" key="3">
    <source>
        <dbReference type="SAM" id="MobiDB-lite"/>
    </source>
</evidence>
<dbReference type="SMART" id="SM00270">
    <property type="entry name" value="ChtBD1"/>
    <property type="match status" value="2"/>
</dbReference>
<keyword evidence="6" id="KW-1185">Reference proteome</keyword>
<dbReference type="Proteomes" id="UP000557566">
    <property type="component" value="Unassembled WGS sequence"/>
</dbReference>
<dbReference type="PANTHER" id="PTHR47849">
    <property type="entry name" value="CHITIN-BINDING LECTIN 1"/>
    <property type="match status" value="1"/>
</dbReference>
<proteinExistence type="predicted"/>
<evidence type="ECO:0000256" key="2">
    <source>
        <dbReference type="ARBA" id="ARBA00023157"/>
    </source>
</evidence>
<dbReference type="EMBL" id="JAAVMX010000002">
    <property type="protein sequence ID" value="KAF4511971.1"/>
    <property type="molecule type" value="Genomic_DNA"/>
</dbReference>
<dbReference type="PANTHER" id="PTHR47849:SF12">
    <property type="match status" value="1"/>
</dbReference>
<dbReference type="InterPro" id="IPR001002">
    <property type="entry name" value="Chitin-bd_1"/>
</dbReference>
<feature type="region of interest" description="Disordered" evidence="3">
    <location>
        <begin position="231"/>
        <end position="265"/>
    </location>
</feature>
<evidence type="ECO:0000313" key="6">
    <source>
        <dbReference type="Proteomes" id="UP000557566"/>
    </source>
</evidence>
<gene>
    <name evidence="5" type="ORF">G6O67_001165</name>
</gene>
<dbReference type="OrthoDB" id="4924445at2759"/>
<sequence>MAASLGFLGCGKIGKSEQGSVRISAGFCGYGPDYCGKGCQSTCERKSDCNPGWDGSDWSKTDKCPLNVCCSKHGFCGYTDQFCNEKEVMSPSCSPGDTPVDRLLGYYESWSTAKRSCYAMGPEKIPWTALESGQTTSDAKRRIFALTGNLSLHYARWQWFGGRVYGAPQGPLLELAYWIGPEPGVETHDAAFDIYRDMRANRGWDRWVVFHLHVNAERPWLRSIEGRTYMGSKSSPCSTPRTGHQAKVTPTGASSPWTPTTRRGI</sequence>
<name>A0A8H4V8U0_9HYPO</name>
<dbReference type="GO" id="GO:0008061">
    <property type="term" value="F:chitin binding"/>
    <property type="evidence" value="ECO:0007669"/>
    <property type="project" value="UniProtKB-KW"/>
</dbReference>
<dbReference type="Gene3D" id="3.30.60.10">
    <property type="entry name" value="Endochitinase-like"/>
    <property type="match status" value="1"/>
</dbReference>
<feature type="domain" description="Chitin-binding type-1" evidence="4">
    <location>
        <begin position="48"/>
        <end position="92"/>
    </location>
</feature>
<keyword evidence="2" id="KW-1015">Disulfide bond</keyword>
<keyword evidence="1" id="KW-0147">Chitin-binding</keyword>
<evidence type="ECO:0000313" key="5">
    <source>
        <dbReference type="EMBL" id="KAF4511971.1"/>
    </source>
</evidence>
<dbReference type="SUPFAM" id="SSF57016">
    <property type="entry name" value="Plant lectins/antimicrobial peptides"/>
    <property type="match status" value="2"/>
</dbReference>
<dbReference type="PROSITE" id="PS00026">
    <property type="entry name" value="CHIT_BIND_I_1"/>
    <property type="match status" value="1"/>
</dbReference>
<comment type="caution">
    <text evidence="5">The sequence shown here is derived from an EMBL/GenBank/DDBJ whole genome shotgun (WGS) entry which is preliminary data.</text>
</comment>